<evidence type="ECO:0000313" key="4">
    <source>
        <dbReference type="EMBL" id="MFD2968734.1"/>
    </source>
</evidence>
<reference evidence="5" key="1">
    <citation type="journal article" date="2019" name="Int. J. Syst. Evol. Microbiol.">
        <title>The Global Catalogue of Microorganisms (GCM) 10K type strain sequencing project: providing services to taxonomists for standard genome sequencing and annotation.</title>
        <authorList>
            <consortium name="The Broad Institute Genomics Platform"/>
            <consortium name="The Broad Institute Genome Sequencing Center for Infectious Disease"/>
            <person name="Wu L."/>
            <person name="Ma J."/>
        </authorList>
    </citation>
    <scope>NUCLEOTIDE SEQUENCE [LARGE SCALE GENOMIC DNA]</scope>
    <source>
        <strain evidence="5">KCTC 22814</strain>
    </source>
</reference>
<keyword evidence="1" id="KW-0560">Oxidoreductase</keyword>
<evidence type="ECO:0000256" key="1">
    <source>
        <dbReference type="ARBA" id="ARBA00023002"/>
    </source>
</evidence>
<dbReference type="Gene3D" id="3.90.180.10">
    <property type="entry name" value="Medium-chain alcohol dehydrogenases, catalytic domain"/>
    <property type="match status" value="1"/>
</dbReference>
<dbReference type="PANTHER" id="PTHR43401">
    <property type="entry name" value="L-THREONINE 3-DEHYDROGENASE"/>
    <property type="match status" value="1"/>
</dbReference>
<dbReference type="SUPFAM" id="SSF50129">
    <property type="entry name" value="GroES-like"/>
    <property type="match status" value="1"/>
</dbReference>
<gene>
    <name evidence="4" type="ORF">ACFS7Y_15140</name>
</gene>
<dbReference type="InterPro" id="IPR050129">
    <property type="entry name" value="Zn_alcohol_dh"/>
</dbReference>
<proteinExistence type="predicted"/>
<evidence type="ECO:0000313" key="5">
    <source>
        <dbReference type="Proteomes" id="UP001597525"/>
    </source>
</evidence>
<evidence type="ECO:0000259" key="3">
    <source>
        <dbReference type="Pfam" id="PF08240"/>
    </source>
</evidence>
<dbReference type="RefSeq" id="WP_320184997.1">
    <property type="nucleotide sequence ID" value="NZ_CP138332.1"/>
</dbReference>
<dbReference type="CDD" id="cd08261">
    <property type="entry name" value="Zn_ADH7"/>
    <property type="match status" value="1"/>
</dbReference>
<dbReference type="InterPro" id="IPR013149">
    <property type="entry name" value="ADH-like_C"/>
</dbReference>
<dbReference type="InterPro" id="IPR011032">
    <property type="entry name" value="GroES-like_sf"/>
</dbReference>
<organism evidence="4 5">
    <name type="scientific">Sphingobacterium bambusae</name>
    <dbReference type="NCBI Taxonomy" id="662858"/>
    <lineage>
        <taxon>Bacteria</taxon>
        <taxon>Pseudomonadati</taxon>
        <taxon>Bacteroidota</taxon>
        <taxon>Sphingobacteriia</taxon>
        <taxon>Sphingobacteriales</taxon>
        <taxon>Sphingobacteriaceae</taxon>
        <taxon>Sphingobacterium</taxon>
    </lineage>
</organism>
<dbReference type="Pfam" id="PF00107">
    <property type="entry name" value="ADH_zinc_N"/>
    <property type="match status" value="1"/>
</dbReference>
<keyword evidence="5" id="KW-1185">Reference proteome</keyword>
<dbReference type="Pfam" id="PF08240">
    <property type="entry name" value="ADH_N"/>
    <property type="match status" value="1"/>
</dbReference>
<feature type="domain" description="Alcohol dehydrogenase-like C-terminal" evidence="2">
    <location>
        <begin position="173"/>
        <end position="300"/>
    </location>
</feature>
<feature type="domain" description="Alcohol dehydrogenase-like N-terminal" evidence="3">
    <location>
        <begin position="29"/>
        <end position="134"/>
    </location>
</feature>
<comment type="caution">
    <text evidence="4">The sequence shown here is derived from an EMBL/GenBank/DDBJ whole genome shotgun (WGS) entry which is preliminary data.</text>
</comment>
<dbReference type="InterPro" id="IPR013154">
    <property type="entry name" value="ADH-like_N"/>
</dbReference>
<accession>A0ABW6BJM3</accession>
<dbReference type="Proteomes" id="UP001597525">
    <property type="component" value="Unassembled WGS sequence"/>
</dbReference>
<dbReference type="Gene3D" id="3.40.50.720">
    <property type="entry name" value="NAD(P)-binding Rossmann-like Domain"/>
    <property type="match status" value="1"/>
</dbReference>
<dbReference type="InterPro" id="IPR036291">
    <property type="entry name" value="NAD(P)-bd_dom_sf"/>
</dbReference>
<sequence>MALDNMNALVCVEPNRFEYRMMPIPKPQADQVLVKILQVGICGTDYHAFKGNQPFFDYPRILGHEVAVQIVDGGDGAFVKGELATFMPYLACGICIACRTGRNNCCAAMQVAGVHIDGALRNYMVVPSHLLIKAGSLTVDQLVLVEPLAIGAHGVRRADVKNGEYVLVMGAGPIGLATMQFAIIAGAEVIALDVNDDRLDFCRRYLGVNHVINPKRENVKENLMRITGGDMPTVVLDATGNKLAIHEGFDYLAHGARYVLIGLQKEMLSFSHPEFHRREATLMSSRNATKEDFTHVTSCLSNGLINSKSYISHRIAFEDLAGRFESLSRSDSQVIKAVVEF</sequence>
<name>A0ABW6BJM3_9SPHI</name>
<evidence type="ECO:0000259" key="2">
    <source>
        <dbReference type="Pfam" id="PF00107"/>
    </source>
</evidence>
<dbReference type="PANTHER" id="PTHR43401:SF3">
    <property type="entry name" value="L-GALACTONATE-5-DEHYDROGENASE"/>
    <property type="match status" value="1"/>
</dbReference>
<dbReference type="SUPFAM" id="SSF51735">
    <property type="entry name" value="NAD(P)-binding Rossmann-fold domains"/>
    <property type="match status" value="1"/>
</dbReference>
<protein>
    <submittedName>
        <fullName evidence="4">Zinc-binding alcohol dehydrogenase family protein</fullName>
    </submittedName>
</protein>
<dbReference type="EMBL" id="JBHUPB010000010">
    <property type="protein sequence ID" value="MFD2968734.1"/>
    <property type="molecule type" value="Genomic_DNA"/>
</dbReference>